<dbReference type="PRINTS" id="PR01415">
    <property type="entry name" value="ANKYRIN"/>
</dbReference>
<evidence type="ECO:0000313" key="5">
    <source>
        <dbReference type="Proteomes" id="UP000215465"/>
    </source>
</evidence>
<dbReference type="GeneID" id="60769273"/>
<dbReference type="Gene3D" id="1.25.40.20">
    <property type="entry name" value="Ankyrin repeat-containing domain"/>
    <property type="match status" value="1"/>
</dbReference>
<dbReference type="Proteomes" id="UP000215465">
    <property type="component" value="Chromosome 1"/>
</dbReference>
<name>A0A8B4GD15_EIKCO</name>
<dbReference type="InterPro" id="IPR002110">
    <property type="entry name" value="Ankyrin_rpt"/>
</dbReference>
<keyword evidence="1" id="KW-0677">Repeat</keyword>
<protein>
    <submittedName>
        <fullName evidence="4">Ribulose-5-phosphate 4-epimerase and related epimerases and aldolases</fullName>
    </submittedName>
</protein>
<dbReference type="SMART" id="SM00248">
    <property type="entry name" value="ANK"/>
    <property type="match status" value="2"/>
</dbReference>
<proteinExistence type="predicted"/>
<dbReference type="RefSeq" id="WP_003822290.1">
    <property type="nucleotide sequence ID" value="NZ_CP082861.1"/>
</dbReference>
<evidence type="ECO:0000256" key="2">
    <source>
        <dbReference type="ARBA" id="ARBA00023043"/>
    </source>
</evidence>
<accession>A0A8B4GD15</accession>
<reference evidence="4 5" key="1">
    <citation type="submission" date="2017-06" db="EMBL/GenBank/DDBJ databases">
        <authorList>
            <consortium name="Pathogen Informatics"/>
        </authorList>
    </citation>
    <scope>NUCLEOTIDE SEQUENCE [LARGE SCALE GENOMIC DNA]</scope>
    <source>
        <strain evidence="4 5">NCTC10596</strain>
    </source>
</reference>
<feature type="repeat" description="ANK" evidence="3">
    <location>
        <begin position="105"/>
        <end position="135"/>
    </location>
</feature>
<dbReference type="PROSITE" id="PS50297">
    <property type="entry name" value="ANK_REP_REGION"/>
    <property type="match status" value="1"/>
</dbReference>
<dbReference type="KEGG" id="ecor:SAMEA4412678_0370"/>
<keyword evidence="2 3" id="KW-0040">ANK repeat</keyword>
<dbReference type="SUPFAM" id="SSF48403">
    <property type="entry name" value="Ankyrin repeat"/>
    <property type="match status" value="1"/>
</dbReference>
<dbReference type="PROSITE" id="PS50088">
    <property type="entry name" value="ANK_REPEAT"/>
    <property type="match status" value="2"/>
</dbReference>
<dbReference type="EMBL" id="LT906482">
    <property type="protein sequence ID" value="SNW06959.1"/>
    <property type="molecule type" value="Genomic_DNA"/>
</dbReference>
<gene>
    <name evidence="4" type="ORF">SAMEA4412678_00370</name>
</gene>
<dbReference type="AlphaFoldDB" id="A0A8B4GD15"/>
<dbReference type="InterPro" id="IPR036770">
    <property type="entry name" value="Ankyrin_rpt-contain_sf"/>
</dbReference>
<organism evidence="4 5">
    <name type="scientific">Eikenella corrodens</name>
    <dbReference type="NCBI Taxonomy" id="539"/>
    <lineage>
        <taxon>Bacteria</taxon>
        <taxon>Pseudomonadati</taxon>
        <taxon>Pseudomonadota</taxon>
        <taxon>Betaproteobacteria</taxon>
        <taxon>Neisseriales</taxon>
        <taxon>Neisseriaceae</taxon>
        <taxon>Eikenella</taxon>
    </lineage>
</organism>
<evidence type="ECO:0000256" key="1">
    <source>
        <dbReference type="ARBA" id="ARBA00022737"/>
    </source>
</evidence>
<evidence type="ECO:0000313" key="4">
    <source>
        <dbReference type="EMBL" id="SNW06959.1"/>
    </source>
</evidence>
<evidence type="ECO:0000256" key="3">
    <source>
        <dbReference type="PROSITE-ProRule" id="PRU00023"/>
    </source>
</evidence>
<dbReference type="Pfam" id="PF12796">
    <property type="entry name" value="Ank_2"/>
    <property type="match status" value="1"/>
</dbReference>
<sequence length="350" mass="39023">MAKKKKTLPKDFTELLAANDLNTLKAALSQCEPNAYDRYAFNKPALSFYDIPVELMAWLLEQGADINVKDEYGRTPLHYHAQVNNTAQLAFLLAQGADIHAQDTYGNTPLHFAEYHADAARLLIEHGADIKAKGDRRHDVVERMLSRLSSGEIARAAQAAAVYLQAGYKPTKLAKEQVVRIGEDFEFHRAGFNPEFLAETEAGLQQLYRLFAVPPVPKRIQHDGQSPIMLAGDTWEQRYEQAWVLLVPGSGQAGTMQGEAVRIAGKINDELLRNAMGNWDKEYRKMLTALGGYLQQGNALSASQLAEVAHISKHMLEDDGTGSSRLCELATLWVCRNPEPIALEKPTYRY</sequence>
<dbReference type="PANTHER" id="PTHR24171">
    <property type="entry name" value="ANKYRIN REPEAT DOMAIN-CONTAINING PROTEIN 39-RELATED"/>
    <property type="match status" value="1"/>
</dbReference>
<feature type="repeat" description="ANK" evidence="3">
    <location>
        <begin position="72"/>
        <end position="104"/>
    </location>
</feature>